<dbReference type="AlphaFoldDB" id="A0A1T2L3Y8"/>
<sequence>MKNNRYLIPILLSLMLTLSMAVSTVYRAPYITPLLERLELMIYDIRLSSMLQSSEPALPVVIVDISEESLASIGQWPWPRDVIAKIVDRCFELGAAVVAFDVVFAEAERNSATVVIDKLNKSHLDDPQTRDRLLERIDLFDNNRVLAEALSHGEVVLGYAFNNDESNHNGVLPSPIVTDLSVERMSALMSPRGYSANIGLLQAASSGGGFFSLGLTPDSDGIIRRAPLVSIFKKQLYPSLALESVRRFMLDEYQINSSEIGESLSVDSIEIGGIRIPADSKGRMIIPYHGRTNTFPYLSAHHLLEGSFSSADLEEAVVLIGASAQGILDLRNSPLEANMPGVEIHANMISGILNDNLYSEPPWVNAVNLVVLVVTGLFLTLTLPFFAAGKQIVTAMVVLVLLIFSNFWLWSAEHLVLNLAPQILLVLMLAVFNGFNSHFKSVRRERRIKGIFSQYIPPQLVHEMSEGGDDGFSLDGKTKELSVLFADIRGFTTISESLHAHDLRTFLNHFFTPMTRIIFDNRGTIDKYVGDMIMAFWGAPIDDKEHARNSVLAAYGMISEAKIMADQNEKDGLPRFDIGVGINTGAMSVGDMGSEYRRAYTVLGDSVNLASRLEGLTKYYGVDIIVGERTAELTNADRHG</sequence>
<dbReference type="Proteomes" id="UP000191110">
    <property type="component" value="Unassembled WGS sequence"/>
</dbReference>
<evidence type="ECO:0000313" key="4">
    <source>
        <dbReference type="Proteomes" id="UP000191110"/>
    </source>
</evidence>
<keyword evidence="1" id="KW-1133">Transmembrane helix</keyword>
<dbReference type="GO" id="GO:0004016">
    <property type="term" value="F:adenylate cyclase activity"/>
    <property type="evidence" value="ECO:0007669"/>
    <property type="project" value="UniProtKB-ARBA"/>
</dbReference>
<dbReference type="GO" id="GO:0035556">
    <property type="term" value="P:intracellular signal transduction"/>
    <property type="evidence" value="ECO:0007669"/>
    <property type="project" value="InterPro"/>
</dbReference>
<dbReference type="InterPro" id="IPR050697">
    <property type="entry name" value="Adenylyl/Guanylyl_Cyclase_3/4"/>
</dbReference>
<dbReference type="InterPro" id="IPR001054">
    <property type="entry name" value="A/G_cyclase"/>
</dbReference>
<dbReference type="PANTHER" id="PTHR43081:SF1">
    <property type="entry name" value="ADENYLATE CYCLASE, TERMINAL-DIFFERENTIATION SPECIFIC"/>
    <property type="match status" value="1"/>
</dbReference>
<reference evidence="3 4" key="1">
    <citation type="submission" date="2016-11" db="EMBL/GenBank/DDBJ databases">
        <title>Mixed transmission modes and dynamic genome evolution in an obligate animal-bacterial symbiosis.</title>
        <authorList>
            <person name="Russell S.L."/>
            <person name="Corbett-Detig R.B."/>
            <person name="Cavanaugh C.M."/>
        </authorList>
    </citation>
    <scope>NUCLEOTIDE SEQUENCE [LARGE SCALE GENOMIC DNA]</scope>
    <source>
        <strain evidence="3">Sveles-Q1</strain>
    </source>
</reference>
<dbReference type="Gene3D" id="3.30.70.1230">
    <property type="entry name" value="Nucleotide cyclase"/>
    <property type="match status" value="1"/>
</dbReference>
<dbReference type="Pfam" id="PF00211">
    <property type="entry name" value="Guanylate_cyc"/>
    <property type="match status" value="1"/>
</dbReference>
<protein>
    <recommendedName>
        <fullName evidence="2">Guanylate cyclase domain-containing protein</fullName>
    </recommendedName>
</protein>
<evidence type="ECO:0000256" key="1">
    <source>
        <dbReference type="SAM" id="Phobius"/>
    </source>
</evidence>
<dbReference type="SMART" id="SM00044">
    <property type="entry name" value="CYCc"/>
    <property type="match status" value="1"/>
</dbReference>
<proteinExistence type="predicted"/>
<dbReference type="RefSeq" id="WP_078484057.1">
    <property type="nucleotide sequence ID" value="NZ_MPRL01000045.1"/>
</dbReference>
<feature type="transmembrane region" description="Helical" evidence="1">
    <location>
        <begin position="363"/>
        <end position="385"/>
    </location>
</feature>
<keyword evidence="1" id="KW-0472">Membrane</keyword>
<comment type="caution">
    <text evidence="3">The sequence shown here is derived from an EMBL/GenBank/DDBJ whole genome shotgun (WGS) entry which is preliminary data.</text>
</comment>
<feature type="transmembrane region" description="Helical" evidence="1">
    <location>
        <begin position="416"/>
        <end position="439"/>
    </location>
</feature>
<dbReference type="InterPro" id="IPR007890">
    <property type="entry name" value="CHASE2"/>
</dbReference>
<dbReference type="CDD" id="cd07302">
    <property type="entry name" value="CHD"/>
    <property type="match status" value="1"/>
</dbReference>
<feature type="transmembrane region" description="Helical" evidence="1">
    <location>
        <begin position="392"/>
        <end position="410"/>
    </location>
</feature>
<dbReference type="PROSITE" id="PS50125">
    <property type="entry name" value="GUANYLATE_CYCLASE_2"/>
    <property type="match status" value="1"/>
</dbReference>
<dbReference type="GO" id="GO:0006171">
    <property type="term" value="P:cAMP biosynthetic process"/>
    <property type="evidence" value="ECO:0007669"/>
    <property type="project" value="TreeGrafter"/>
</dbReference>
<keyword evidence="4" id="KW-1185">Reference proteome</keyword>
<keyword evidence="1" id="KW-0812">Transmembrane</keyword>
<dbReference type="SUPFAM" id="SSF55073">
    <property type="entry name" value="Nucleotide cyclase"/>
    <property type="match status" value="1"/>
</dbReference>
<dbReference type="OrthoDB" id="9806704at2"/>
<feature type="domain" description="Guanylate cyclase" evidence="2">
    <location>
        <begin position="482"/>
        <end position="614"/>
    </location>
</feature>
<name>A0A1T2L3Y8_9GAMM</name>
<evidence type="ECO:0000313" key="3">
    <source>
        <dbReference type="EMBL" id="OOZ39656.1"/>
    </source>
</evidence>
<dbReference type="InterPro" id="IPR029787">
    <property type="entry name" value="Nucleotide_cyclase"/>
</dbReference>
<accession>A0A1T2L3Y8</accession>
<gene>
    <name evidence="3" type="ORF">BOW53_10600</name>
</gene>
<evidence type="ECO:0000259" key="2">
    <source>
        <dbReference type="PROSITE" id="PS50125"/>
    </source>
</evidence>
<dbReference type="PANTHER" id="PTHR43081">
    <property type="entry name" value="ADENYLATE CYCLASE, TERMINAL-DIFFERENTIATION SPECIFIC-RELATED"/>
    <property type="match status" value="1"/>
</dbReference>
<organism evidence="3 4">
    <name type="scientific">Solemya pervernicosa gill symbiont</name>
    <dbReference type="NCBI Taxonomy" id="642797"/>
    <lineage>
        <taxon>Bacteria</taxon>
        <taxon>Pseudomonadati</taxon>
        <taxon>Pseudomonadota</taxon>
        <taxon>Gammaproteobacteria</taxon>
        <taxon>sulfur-oxidizing symbionts</taxon>
    </lineage>
</organism>
<dbReference type="EMBL" id="MPRL01000045">
    <property type="protein sequence ID" value="OOZ39656.1"/>
    <property type="molecule type" value="Genomic_DNA"/>
</dbReference>
<dbReference type="Pfam" id="PF05226">
    <property type="entry name" value="CHASE2"/>
    <property type="match status" value="1"/>
</dbReference>
<dbReference type="SMART" id="SM01080">
    <property type="entry name" value="CHASE2"/>
    <property type="match status" value="1"/>
</dbReference>